<accession>A0AAE1PUY2</accession>
<name>A0AAE1PUY2_9EUCA</name>
<reference evidence="2" key="1">
    <citation type="submission" date="2023-11" db="EMBL/GenBank/DDBJ databases">
        <title>Genome assemblies of two species of porcelain crab, Petrolisthes cinctipes and Petrolisthes manimaculis (Anomura: Porcellanidae).</title>
        <authorList>
            <person name="Angst P."/>
        </authorList>
    </citation>
    <scope>NUCLEOTIDE SEQUENCE</scope>
    <source>
        <strain evidence="2">PB745_02</strain>
        <tissue evidence="2">Gill</tissue>
    </source>
</reference>
<protein>
    <submittedName>
        <fullName evidence="2">Uncharacterized protein</fullName>
    </submittedName>
</protein>
<organism evidence="2 3">
    <name type="scientific">Petrolisthes manimaculis</name>
    <dbReference type="NCBI Taxonomy" id="1843537"/>
    <lineage>
        <taxon>Eukaryota</taxon>
        <taxon>Metazoa</taxon>
        <taxon>Ecdysozoa</taxon>
        <taxon>Arthropoda</taxon>
        <taxon>Crustacea</taxon>
        <taxon>Multicrustacea</taxon>
        <taxon>Malacostraca</taxon>
        <taxon>Eumalacostraca</taxon>
        <taxon>Eucarida</taxon>
        <taxon>Decapoda</taxon>
        <taxon>Pleocyemata</taxon>
        <taxon>Anomura</taxon>
        <taxon>Galatheoidea</taxon>
        <taxon>Porcellanidae</taxon>
        <taxon>Petrolisthes</taxon>
    </lineage>
</organism>
<keyword evidence="3" id="KW-1185">Reference proteome</keyword>
<sequence>MGKVEDGEKEEEGRVEKPSPQQQPPPPPPPPPPLCPSLRLKPQCLEERKVMAKVVERTATINKQQGREESLGTGQYYLGRQKARKKRDITTTAAAAAVVVAGGNANGERREVNEKDNRRRTGRRRLVASRRSQELGTKLGQFAVDVLITTLTAAQKALDIHWVTNGNVAEGLDVMLDMLNNNYIQIEVWVNITKFLTHLGPTEGYLSEDQFMVYGSSRDVLDIVMKITTWYYVVLDTVASLEELAEALEEGSVALLLRPSSADPSILAVYTLLSPGGGTKVFKYVGRWVEGRGLVVAPEIFPRRSYNFRGRVLDIAVISVSTFLVVGRA</sequence>
<dbReference type="EMBL" id="JAWZYT010001184">
    <property type="protein sequence ID" value="KAK4314784.1"/>
    <property type="molecule type" value="Genomic_DNA"/>
</dbReference>
<gene>
    <name evidence="2" type="ORF">Pmani_013950</name>
</gene>
<feature type="compositionally biased region" description="Basic and acidic residues" evidence="1">
    <location>
        <begin position="107"/>
        <end position="119"/>
    </location>
</feature>
<comment type="caution">
    <text evidence="2">The sequence shown here is derived from an EMBL/GenBank/DDBJ whole genome shotgun (WGS) entry which is preliminary data.</text>
</comment>
<dbReference type="AlphaFoldDB" id="A0AAE1PUY2"/>
<proteinExistence type="predicted"/>
<feature type="compositionally biased region" description="Pro residues" evidence="1">
    <location>
        <begin position="21"/>
        <end position="35"/>
    </location>
</feature>
<evidence type="ECO:0000256" key="1">
    <source>
        <dbReference type="SAM" id="MobiDB-lite"/>
    </source>
</evidence>
<dbReference type="Proteomes" id="UP001292094">
    <property type="component" value="Unassembled WGS sequence"/>
</dbReference>
<evidence type="ECO:0000313" key="2">
    <source>
        <dbReference type="EMBL" id="KAK4314784.1"/>
    </source>
</evidence>
<feature type="region of interest" description="Disordered" evidence="1">
    <location>
        <begin position="107"/>
        <end position="130"/>
    </location>
</feature>
<evidence type="ECO:0000313" key="3">
    <source>
        <dbReference type="Proteomes" id="UP001292094"/>
    </source>
</evidence>
<feature type="compositionally biased region" description="Basic and acidic residues" evidence="1">
    <location>
        <begin position="1"/>
        <end position="17"/>
    </location>
</feature>
<feature type="region of interest" description="Disordered" evidence="1">
    <location>
        <begin position="1"/>
        <end position="39"/>
    </location>
</feature>
<dbReference type="SUPFAM" id="SSF101447">
    <property type="entry name" value="Formin homology 2 domain (FH2 domain)"/>
    <property type="match status" value="1"/>
</dbReference>